<dbReference type="InterPro" id="IPR011846">
    <property type="entry name" value="Cyd_oper_YbgE"/>
</dbReference>
<keyword evidence="1" id="KW-0472">Membrane</keyword>
<organism evidence="2 3">
    <name type="scientific">Ectopseudomonas mendocina</name>
    <name type="common">Pseudomonas mendocina</name>
    <dbReference type="NCBI Taxonomy" id="300"/>
    <lineage>
        <taxon>Bacteria</taxon>
        <taxon>Pseudomonadati</taxon>
        <taxon>Pseudomonadota</taxon>
        <taxon>Gammaproteobacteria</taxon>
        <taxon>Pseudomonadales</taxon>
        <taxon>Pseudomonadaceae</taxon>
        <taxon>Ectopseudomonas</taxon>
    </lineage>
</organism>
<name>A0ABZ2RHV0_ECTME</name>
<protein>
    <submittedName>
        <fullName evidence="2">Cyd operon YbgE family protein</fullName>
    </submittedName>
</protein>
<sequence>MRNRSVTTEVRPLLRRPWSRALSLLLASPLALLLLIHPAAYLDDQGGYSHSLLMLVMLGISGGFVHGVGFDPYSRLWRTIFHPLGCWLLLGLGYLILWRAQG</sequence>
<dbReference type="Proteomes" id="UP001476583">
    <property type="component" value="Chromosome"/>
</dbReference>
<dbReference type="EMBL" id="CP148074">
    <property type="protein sequence ID" value="WXL26578.1"/>
    <property type="molecule type" value="Genomic_DNA"/>
</dbReference>
<evidence type="ECO:0000313" key="3">
    <source>
        <dbReference type="Proteomes" id="UP001476583"/>
    </source>
</evidence>
<gene>
    <name evidence="2" type="ORF">WG219_03625</name>
</gene>
<keyword evidence="1" id="KW-1133">Transmembrane helix</keyword>
<evidence type="ECO:0000256" key="1">
    <source>
        <dbReference type="SAM" id="Phobius"/>
    </source>
</evidence>
<accession>A0ABZ2RHV0</accession>
<feature type="transmembrane region" description="Helical" evidence="1">
    <location>
        <begin position="21"/>
        <end position="42"/>
    </location>
</feature>
<dbReference type="RefSeq" id="WP_049269381.1">
    <property type="nucleotide sequence ID" value="NZ_CP115817.1"/>
</dbReference>
<keyword evidence="3" id="KW-1185">Reference proteome</keyword>
<feature type="transmembrane region" description="Helical" evidence="1">
    <location>
        <begin position="48"/>
        <end position="68"/>
    </location>
</feature>
<reference evidence="2 3" key="1">
    <citation type="submission" date="2024-03" db="EMBL/GenBank/DDBJ databases">
        <title>Complete genome of BD2.</title>
        <authorList>
            <person name="Cao G."/>
        </authorList>
    </citation>
    <scope>NUCLEOTIDE SEQUENCE [LARGE SCALE GENOMIC DNA]</scope>
    <source>
        <strain evidence="2 3">BD2</strain>
    </source>
</reference>
<evidence type="ECO:0000313" key="2">
    <source>
        <dbReference type="EMBL" id="WXL26578.1"/>
    </source>
</evidence>
<keyword evidence="1" id="KW-0812">Transmembrane</keyword>
<dbReference type="Pfam" id="PF09600">
    <property type="entry name" value="Cyd_oper_YbgE"/>
    <property type="match status" value="1"/>
</dbReference>
<feature type="transmembrane region" description="Helical" evidence="1">
    <location>
        <begin position="80"/>
        <end position="100"/>
    </location>
</feature>
<proteinExistence type="predicted"/>